<dbReference type="PANTHER" id="PTHR47934:SF6">
    <property type="entry name" value="MITOCHONDRIAL GROUP I INTRON SPLICING FACTOR CCM1-RELATED"/>
    <property type="match status" value="1"/>
</dbReference>
<name>A0A9P4UNL8_9PEZI</name>
<gene>
    <name evidence="2" type="ORF">K431DRAFT_286248</name>
</gene>
<dbReference type="InterPro" id="IPR051114">
    <property type="entry name" value="Mito_RNA_Proc_CCM1"/>
</dbReference>
<dbReference type="OrthoDB" id="185373at2759"/>
<dbReference type="GO" id="GO:0006396">
    <property type="term" value="P:RNA processing"/>
    <property type="evidence" value="ECO:0007669"/>
    <property type="project" value="TreeGrafter"/>
</dbReference>
<evidence type="ECO:0000313" key="2">
    <source>
        <dbReference type="EMBL" id="KAF2719938.1"/>
    </source>
</evidence>
<reference evidence="2" key="1">
    <citation type="journal article" date="2020" name="Stud. Mycol.">
        <title>101 Dothideomycetes genomes: a test case for predicting lifestyles and emergence of pathogens.</title>
        <authorList>
            <person name="Haridas S."/>
            <person name="Albert R."/>
            <person name="Binder M."/>
            <person name="Bloem J."/>
            <person name="Labutti K."/>
            <person name="Salamov A."/>
            <person name="Andreopoulos B."/>
            <person name="Baker S."/>
            <person name="Barry K."/>
            <person name="Bills G."/>
            <person name="Bluhm B."/>
            <person name="Cannon C."/>
            <person name="Castanera R."/>
            <person name="Culley D."/>
            <person name="Daum C."/>
            <person name="Ezra D."/>
            <person name="Gonzalez J."/>
            <person name="Henrissat B."/>
            <person name="Kuo A."/>
            <person name="Liang C."/>
            <person name="Lipzen A."/>
            <person name="Lutzoni F."/>
            <person name="Magnuson J."/>
            <person name="Mondo S."/>
            <person name="Nolan M."/>
            <person name="Ohm R."/>
            <person name="Pangilinan J."/>
            <person name="Park H.-J."/>
            <person name="Ramirez L."/>
            <person name="Alfaro M."/>
            <person name="Sun H."/>
            <person name="Tritt A."/>
            <person name="Yoshinaga Y."/>
            <person name="Zwiers L.-H."/>
            <person name="Turgeon B."/>
            <person name="Goodwin S."/>
            <person name="Spatafora J."/>
            <person name="Crous P."/>
            <person name="Grigoriev I."/>
        </authorList>
    </citation>
    <scope>NUCLEOTIDE SEQUENCE</scope>
    <source>
        <strain evidence="2">CBS 116435</strain>
    </source>
</reference>
<dbReference type="AlphaFoldDB" id="A0A9P4UNL8"/>
<evidence type="ECO:0000256" key="1">
    <source>
        <dbReference type="SAM" id="MobiDB-lite"/>
    </source>
</evidence>
<sequence>MISNPGSRAGISPRTFQLLCRRSFANLPERKRFIRKPATKNARNTGKSIAPEIIQYPPPGAQTLPPLSKSEKRRRVLQQYEDPSTEGINWYEQDATTGERIKVQDDPEEAERRRVLQEIRELDAELSTYEAGDGDASLNEAFLKALSPGDRAKVLKLRKDQEEREEKVLKGLKLSITQLDREKQPLLNVFNRSLRNAALEPQVLSHRPVLWKSYSRAKKTIGAQQFLEALSDRAWNVLSNNLPISAPDRAARIVSLTDDKKSVQRYLSSQEQSERVLALWDVGERAQAFTELQVLERLANKSSEVLHSLVRMYAQLDEVTKSAECLSQLYTQSSDQFDPRLVIPLFDAALRTGKDDMAFGLYVFMREQLGSDMGMQEYDEVTLAFLGKGKKDLALAVFRDMMLQACPADRELSSVQSRKQYKDEYTAISRRIHSLLLLGQSPEEVNKLKLTTMDVLPRVWQNKFFYASWVKKLIGMQRVDEAVLVIELMFERGVRPSPLHLNGLIGALFRSGLDGHADIALNLAQAMIQRRLDLAWKRRESAREKRMKVGEQSNIGSIMIPSAEPLELEVAAQARPPLWKVRDLPQATLETFTVLNLQYLLESKYDKMQDLRHKLSLAELRPDITFINQQLQGIFYQHGAVETWRKFRKWTLPPNASPDAQTYSFLWETEVRHLRRLRFAVVKDETREYPNPRQLFKHMIEWLQLKQRAPTTTQTLYDQDDLAGQVNNEVADAILSEKAYIWILQSFGLAKDLPGTLVALCALFQLANRTPSYVCEDLICLTIAAFPVAQKATARGRQRGRKQYIKADDRNLESVRKIFNSLVDRQVKARATSKGMIMPDNKARQQYFLGRQGGIRRLQVLSELIRLVMTRVYAGTTDSNADSKNIVESMLREAAEQLGVPSLDLMVDNVAKGEEQTRRLE</sequence>
<keyword evidence="3" id="KW-1185">Reference proteome</keyword>
<accession>A0A9P4UNL8</accession>
<dbReference type="GO" id="GO:0007005">
    <property type="term" value="P:mitochondrion organization"/>
    <property type="evidence" value="ECO:0007669"/>
    <property type="project" value="TreeGrafter"/>
</dbReference>
<protein>
    <recommendedName>
        <fullName evidence="4">Pentatricopeptide repeat protein</fullName>
    </recommendedName>
</protein>
<dbReference type="GO" id="GO:0005739">
    <property type="term" value="C:mitochondrion"/>
    <property type="evidence" value="ECO:0007669"/>
    <property type="project" value="TreeGrafter"/>
</dbReference>
<proteinExistence type="predicted"/>
<dbReference type="EMBL" id="MU003805">
    <property type="protein sequence ID" value="KAF2719938.1"/>
    <property type="molecule type" value="Genomic_DNA"/>
</dbReference>
<dbReference type="PANTHER" id="PTHR47934">
    <property type="entry name" value="PENTATRICOPEPTIDE REPEAT-CONTAINING PROTEIN PET309, MITOCHONDRIAL"/>
    <property type="match status" value="1"/>
</dbReference>
<comment type="caution">
    <text evidence="2">The sequence shown here is derived from an EMBL/GenBank/DDBJ whole genome shotgun (WGS) entry which is preliminary data.</text>
</comment>
<dbReference type="Proteomes" id="UP000799441">
    <property type="component" value="Unassembled WGS sequence"/>
</dbReference>
<organism evidence="2 3">
    <name type="scientific">Polychaeton citri CBS 116435</name>
    <dbReference type="NCBI Taxonomy" id="1314669"/>
    <lineage>
        <taxon>Eukaryota</taxon>
        <taxon>Fungi</taxon>
        <taxon>Dikarya</taxon>
        <taxon>Ascomycota</taxon>
        <taxon>Pezizomycotina</taxon>
        <taxon>Dothideomycetes</taxon>
        <taxon>Dothideomycetidae</taxon>
        <taxon>Capnodiales</taxon>
        <taxon>Capnodiaceae</taxon>
        <taxon>Polychaeton</taxon>
    </lineage>
</organism>
<feature type="region of interest" description="Disordered" evidence="1">
    <location>
        <begin position="39"/>
        <end position="62"/>
    </location>
</feature>
<evidence type="ECO:0008006" key="4">
    <source>
        <dbReference type="Google" id="ProtNLM"/>
    </source>
</evidence>
<evidence type="ECO:0000313" key="3">
    <source>
        <dbReference type="Proteomes" id="UP000799441"/>
    </source>
</evidence>
<dbReference type="GO" id="GO:0003729">
    <property type="term" value="F:mRNA binding"/>
    <property type="evidence" value="ECO:0007669"/>
    <property type="project" value="TreeGrafter"/>
</dbReference>